<proteinExistence type="predicted"/>
<keyword evidence="2" id="KW-1185">Reference proteome</keyword>
<sequence>EREFYIEVDVYLSPKTTTALKKPPVQRKKTEKRDSRTLSILTTDDNQKKVKEKTSWLNLTRGNGTEWRHATCRLTEESENCTLNVYLGETTLFQMIYVHTLKFTDIRPADRSLFPKDNVLGIHCLSSQRWMATSTTEPLYLALPSSEALHTWLALLRSYASAEIYGQTAASEDGLYRLWRQVDITCAQGRNIIVDNPRGLQEALVDSSKPGRTREGTDDTDASTSVSEVELYCDLFINNTLCGRTAVKRSLGAPEWHEQFVFPDMPQLEQLTVLVYQEKRPLAKPIMVGSVHISLANFRRGEIVEGWFPVLKKGASIAALQVGQVRLKIKIEELIILPGVAYSRALDILDTRNYLDWMDDLESKLKIKHLSGALSAIAISRDKLLRHILEVADREIDGTLNPHNTLFRGNTALTKTAEQLMGWYGRLFLEQSLGNSIRRLCMEGVAIEVDPARTNAKDAERDVERLRSWCADIWKDIYGARAQCPEEFRHMFQRVRELVALRYPDQQKDNLPWQAVNALCFLRYFIPAILYPHLHGLCPGMPDVRVQRTLTLIAKTLQSLANFNANVQKEVFMGGVKTFLEESRSEMFDYVLAVSTPSEATRTTQPSEELQTRTRATRDLNKRKEKMPALQREALPLPPHPIDVPRQLAIISAALTRQAAQVTPVRVPTPGWEPLEKLSARFADVEREALFRVSSLA</sequence>
<feature type="non-terminal residue" evidence="1">
    <location>
        <position position="1"/>
    </location>
</feature>
<evidence type="ECO:0000313" key="2">
    <source>
        <dbReference type="Proteomes" id="UP000814128"/>
    </source>
</evidence>
<reference evidence="1" key="2">
    <citation type="journal article" date="2022" name="New Phytol.">
        <title>Evolutionary transition to the ectomycorrhizal habit in the genomes of a hyperdiverse lineage of mushroom-forming fungi.</title>
        <authorList>
            <person name="Looney B."/>
            <person name="Miyauchi S."/>
            <person name="Morin E."/>
            <person name="Drula E."/>
            <person name="Courty P.E."/>
            <person name="Kohler A."/>
            <person name="Kuo A."/>
            <person name="LaButti K."/>
            <person name="Pangilinan J."/>
            <person name="Lipzen A."/>
            <person name="Riley R."/>
            <person name="Andreopoulos W."/>
            <person name="He G."/>
            <person name="Johnson J."/>
            <person name="Nolan M."/>
            <person name="Tritt A."/>
            <person name="Barry K.W."/>
            <person name="Grigoriev I.V."/>
            <person name="Nagy L.G."/>
            <person name="Hibbett D."/>
            <person name="Henrissat B."/>
            <person name="Matheny P.B."/>
            <person name="Labbe J."/>
            <person name="Martin F.M."/>
        </authorList>
    </citation>
    <scope>NUCLEOTIDE SEQUENCE</scope>
    <source>
        <strain evidence="1">EC-137</strain>
    </source>
</reference>
<evidence type="ECO:0000313" key="1">
    <source>
        <dbReference type="EMBL" id="KAI0033182.1"/>
    </source>
</evidence>
<name>A0ACB8QND1_9AGAM</name>
<protein>
    <submittedName>
        <fullName evidence="1">Rho GTPase activation protein</fullName>
    </submittedName>
</protein>
<reference evidence="1" key="1">
    <citation type="submission" date="2021-02" db="EMBL/GenBank/DDBJ databases">
        <authorList>
            <consortium name="DOE Joint Genome Institute"/>
            <person name="Ahrendt S."/>
            <person name="Looney B.P."/>
            <person name="Miyauchi S."/>
            <person name="Morin E."/>
            <person name="Drula E."/>
            <person name="Courty P.E."/>
            <person name="Chicoki N."/>
            <person name="Fauchery L."/>
            <person name="Kohler A."/>
            <person name="Kuo A."/>
            <person name="Labutti K."/>
            <person name="Pangilinan J."/>
            <person name="Lipzen A."/>
            <person name="Riley R."/>
            <person name="Andreopoulos W."/>
            <person name="He G."/>
            <person name="Johnson J."/>
            <person name="Barry K.W."/>
            <person name="Grigoriev I.V."/>
            <person name="Nagy L."/>
            <person name="Hibbett D."/>
            <person name="Henrissat B."/>
            <person name="Matheny P.B."/>
            <person name="Labbe J."/>
            <person name="Martin F."/>
        </authorList>
    </citation>
    <scope>NUCLEOTIDE SEQUENCE</scope>
    <source>
        <strain evidence="1">EC-137</strain>
    </source>
</reference>
<gene>
    <name evidence="1" type="ORF">K488DRAFT_24539</name>
</gene>
<comment type="caution">
    <text evidence="1">The sequence shown here is derived from an EMBL/GenBank/DDBJ whole genome shotgun (WGS) entry which is preliminary data.</text>
</comment>
<dbReference type="Proteomes" id="UP000814128">
    <property type="component" value="Unassembled WGS sequence"/>
</dbReference>
<feature type="non-terminal residue" evidence="1">
    <location>
        <position position="697"/>
    </location>
</feature>
<dbReference type="EMBL" id="MU273526">
    <property type="protein sequence ID" value="KAI0033182.1"/>
    <property type="molecule type" value="Genomic_DNA"/>
</dbReference>
<accession>A0ACB8QND1</accession>
<organism evidence="1 2">
    <name type="scientific">Vararia minispora EC-137</name>
    <dbReference type="NCBI Taxonomy" id="1314806"/>
    <lineage>
        <taxon>Eukaryota</taxon>
        <taxon>Fungi</taxon>
        <taxon>Dikarya</taxon>
        <taxon>Basidiomycota</taxon>
        <taxon>Agaricomycotina</taxon>
        <taxon>Agaricomycetes</taxon>
        <taxon>Russulales</taxon>
        <taxon>Lachnocladiaceae</taxon>
        <taxon>Vararia</taxon>
    </lineage>
</organism>